<dbReference type="CDD" id="cd04301">
    <property type="entry name" value="NAT_SF"/>
    <property type="match status" value="1"/>
</dbReference>
<dbReference type="InterPro" id="IPR016181">
    <property type="entry name" value="Acyl_CoA_acyltransferase"/>
</dbReference>
<dbReference type="PANTHER" id="PTHR43877:SF2">
    <property type="entry name" value="AMINOALKYLPHOSPHONATE N-ACETYLTRANSFERASE-RELATED"/>
    <property type="match status" value="1"/>
</dbReference>
<dbReference type="Pfam" id="PF00583">
    <property type="entry name" value="Acetyltransf_1"/>
    <property type="match status" value="1"/>
</dbReference>
<evidence type="ECO:0000313" key="5">
    <source>
        <dbReference type="Proteomes" id="UP000248168"/>
    </source>
</evidence>
<dbReference type="AlphaFoldDB" id="A0A330L5U0"/>
<dbReference type="SUPFAM" id="SSF55729">
    <property type="entry name" value="Acyl-CoA N-acyltransferases (Nat)"/>
    <property type="match status" value="1"/>
</dbReference>
<proteinExistence type="predicted"/>
<organism evidence="4 5">
    <name type="scientific">Nitrospira lenta</name>
    <dbReference type="NCBI Taxonomy" id="1436998"/>
    <lineage>
        <taxon>Bacteria</taxon>
        <taxon>Pseudomonadati</taxon>
        <taxon>Nitrospirota</taxon>
        <taxon>Nitrospiria</taxon>
        <taxon>Nitrospirales</taxon>
        <taxon>Nitrospiraceae</taxon>
        <taxon>Nitrospira</taxon>
    </lineage>
</organism>
<sequence length="157" mass="17481">MSIQITQAQPEDAAVVATLVGELLREIMAAVSDKVFNFHQADTEARAAAWLRDGCYSVLLARAGDVPIGFLALYQRYALYTEGIYGTIPEFYVCPAHRSKGVGTALLEQARRLGQSRGWRRLEVTTPPLPQFDRTLVFYQREGFSISGGRKLKLELS</sequence>
<dbReference type="EMBL" id="OUNR01000012">
    <property type="protein sequence ID" value="SPP65067.1"/>
    <property type="molecule type" value="Genomic_DNA"/>
</dbReference>
<name>A0A330L5U0_9BACT</name>
<dbReference type="GO" id="GO:0016747">
    <property type="term" value="F:acyltransferase activity, transferring groups other than amino-acyl groups"/>
    <property type="evidence" value="ECO:0007669"/>
    <property type="project" value="InterPro"/>
</dbReference>
<accession>A0A330L5U0</accession>
<dbReference type="PANTHER" id="PTHR43877">
    <property type="entry name" value="AMINOALKYLPHOSPHONATE N-ACETYLTRANSFERASE-RELATED-RELATED"/>
    <property type="match status" value="1"/>
</dbReference>
<dbReference type="EC" id="2.3.1.-" evidence="4"/>
<keyword evidence="2 4" id="KW-0012">Acyltransferase</keyword>
<dbReference type="Gene3D" id="3.40.630.30">
    <property type="match status" value="1"/>
</dbReference>
<evidence type="ECO:0000313" key="4">
    <source>
        <dbReference type="EMBL" id="SPP65067.1"/>
    </source>
</evidence>
<keyword evidence="5" id="KW-1185">Reference proteome</keyword>
<keyword evidence="1 4" id="KW-0808">Transferase</keyword>
<evidence type="ECO:0000259" key="3">
    <source>
        <dbReference type="PROSITE" id="PS51186"/>
    </source>
</evidence>
<evidence type="ECO:0000256" key="1">
    <source>
        <dbReference type="ARBA" id="ARBA00022679"/>
    </source>
</evidence>
<feature type="domain" description="N-acetyltransferase" evidence="3">
    <location>
        <begin position="3"/>
        <end position="157"/>
    </location>
</feature>
<dbReference type="OrthoDB" id="9789605at2"/>
<reference evidence="5" key="1">
    <citation type="submission" date="2018-04" db="EMBL/GenBank/DDBJ databases">
        <authorList>
            <person name="Lucker S."/>
            <person name="Sakoula D."/>
        </authorList>
    </citation>
    <scope>NUCLEOTIDE SEQUENCE [LARGE SCALE GENOMIC DNA]</scope>
</reference>
<dbReference type="Proteomes" id="UP000248168">
    <property type="component" value="Unassembled WGS sequence"/>
</dbReference>
<evidence type="ECO:0000256" key="2">
    <source>
        <dbReference type="ARBA" id="ARBA00023315"/>
    </source>
</evidence>
<protein>
    <submittedName>
        <fullName evidence="4">Putative Acetyltransferase, GNAT family</fullName>
        <ecNumber evidence="4">2.3.1.-</ecNumber>
    </submittedName>
</protein>
<dbReference type="RefSeq" id="WP_121989365.1">
    <property type="nucleotide sequence ID" value="NZ_OUNR01000012.1"/>
</dbReference>
<dbReference type="InterPro" id="IPR050832">
    <property type="entry name" value="Bact_Acetyltransf"/>
</dbReference>
<dbReference type="PROSITE" id="PS51186">
    <property type="entry name" value="GNAT"/>
    <property type="match status" value="1"/>
</dbReference>
<gene>
    <name evidence="4" type="ORF">NITLEN_20707</name>
</gene>
<dbReference type="InParanoid" id="A0A330L5U0"/>
<dbReference type="InterPro" id="IPR000182">
    <property type="entry name" value="GNAT_dom"/>
</dbReference>